<evidence type="ECO:0000313" key="4">
    <source>
        <dbReference type="EMBL" id="MDT0261348.1"/>
    </source>
</evidence>
<dbReference type="Proteomes" id="UP001183176">
    <property type="component" value="Unassembled WGS sequence"/>
</dbReference>
<sequence>MLYWFLKFFGLGPWLKAIWRPYVEGAENLPQTGGAILASNHLSFCDSFFMPLMVRRRVTFLAKAEYFTTPGLKGMLSRAFFSGIGQVPIDRDDADAAKGALTAGVRILRRGDLLGIYPEGTRSPDGRLYKGKTGVARMALEAGVPVVPVVMIDTEKTMPTGRKLPHLRPRPGIRFGKPLDFSRYEGLAGDRFVERSMTDEVMYELMQLSGQEYLDVYASKMKLLLGANRGFGARQGIGHADAVGATRDDRVPVERAG</sequence>
<keyword evidence="2 4" id="KW-0012">Acyltransferase</keyword>
<protein>
    <submittedName>
        <fullName evidence="4">Lysophospholipid acyltransferase family protein</fullName>
    </submittedName>
</protein>
<evidence type="ECO:0000256" key="1">
    <source>
        <dbReference type="ARBA" id="ARBA00022679"/>
    </source>
</evidence>
<keyword evidence="5" id="KW-1185">Reference proteome</keyword>
<evidence type="ECO:0000259" key="3">
    <source>
        <dbReference type="SMART" id="SM00563"/>
    </source>
</evidence>
<reference evidence="5" key="1">
    <citation type="submission" date="2023-07" db="EMBL/GenBank/DDBJ databases">
        <title>30 novel species of actinomycetes from the DSMZ collection.</title>
        <authorList>
            <person name="Nouioui I."/>
        </authorList>
    </citation>
    <scope>NUCLEOTIDE SEQUENCE [LARGE SCALE GENOMIC DNA]</scope>
    <source>
        <strain evidence="5">DSM 44399</strain>
    </source>
</reference>
<dbReference type="SMART" id="SM00563">
    <property type="entry name" value="PlsC"/>
    <property type="match status" value="1"/>
</dbReference>
<proteinExistence type="predicted"/>
<accession>A0ABU2J8N4</accession>
<dbReference type="PANTHER" id="PTHR10434">
    <property type="entry name" value="1-ACYL-SN-GLYCEROL-3-PHOSPHATE ACYLTRANSFERASE"/>
    <property type="match status" value="1"/>
</dbReference>
<dbReference type="SUPFAM" id="SSF69593">
    <property type="entry name" value="Glycerol-3-phosphate (1)-acyltransferase"/>
    <property type="match status" value="1"/>
</dbReference>
<dbReference type="CDD" id="cd07989">
    <property type="entry name" value="LPLAT_AGPAT-like"/>
    <property type="match status" value="1"/>
</dbReference>
<evidence type="ECO:0000256" key="2">
    <source>
        <dbReference type="ARBA" id="ARBA00023315"/>
    </source>
</evidence>
<dbReference type="GO" id="GO:0016746">
    <property type="term" value="F:acyltransferase activity"/>
    <property type="evidence" value="ECO:0007669"/>
    <property type="project" value="UniProtKB-KW"/>
</dbReference>
<keyword evidence="1" id="KW-0808">Transferase</keyword>
<organism evidence="4 5">
    <name type="scientific">Jatrophihabitans lederbergiae</name>
    <dbReference type="NCBI Taxonomy" id="3075547"/>
    <lineage>
        <taxon>Bacteria</taxon>
        <taxon>Bacillati</taxon>
        <taxon>Actinomycetota</taxon>
        <taxon>Actinomycetes</taxon>
        <taxon>Jatrophihabitantales</taxon>
        <taxon>Jatrophihabitantaceae</taxon>
        <taxon>Jatrophihabitans</taxon>
    </lineage>
</organism>
<dbReference type="RefSeq" id="WP_311422504.1">
    <property type="nucleotide sequence ID" value="NZ_JAVREH010000007.1"/>
</dbReference>
<dbReference type="InterPro" id="IPR002123">
    <property type="entry name" value="Plipid/glycerol_acylTrfase"/>
</dbReference>
<dbReference type="EMBL" id="JAVREH010000007">
    <property type="protein sequence ID" value="MDT0261348.1"/>
    <property type="molecule type" value="Genomic_DNA"/>
</dbReference>
<comment type="caution">
    <text evidence="4">The sequence shown here is derived from an EMBL/GenBank/DDBJ whole genome shotgun (WGS) entry which is preliminary data.</text>
</comment>
<dbReference type="Pfam" id="PF01553">
    <property type="entry name" value="Acyltransferase"/>
    <property type="match status" value="1"/>
</dbReference>
<gene>
    <name evidence="4" type="ORF">RM423_08060</name>
</gene>
<feature type="domain" description="Phospholipid/glycerol acyltransferase" evidence="3">
    <location>
        <begin position="35"/>
        <end position="154"/>
    </location>
</feature>
<evidence type="ECO:0000313" key="5">
    <source>
        <dbReference type="Proteomes" id="UP001183176"/>
    </source>
</evidence>
<name>A0ABU2J8N4_9ACTN</name>
<dbReference type="PANTHER" id="PTHR10434:SF11">
    <property type="entry name" value="1-ACYL-SN-GLYCEROL-3-PHOSPHATE ACYLTRANSFERASE"/>
    <property type="match status" value="1"/>
</dbReference>